<keyword evidence="4" id="KW-1185">Reference proteome</keyword>
<dbReference type="PANTHER" id="PTHR37984:SF5">
    <property type="entry name" value="PROTEIN NYNRIN-LIKE"/>
    <property type="match status" value="1"/>
</dbReference>
<reference evidence="3" key="1">
    <citation type="submission" date="2021-06" db="EMBL/GenBank/DDBJ databases">
        <authorList>
            <person name="Kallberg Y."/>
            <person name="Tangrot J."/>
            <person name="Rosling A."/>
        </authorList>
    </citation>
    <scope>NUCLEOTIDE SEQUENCE</scope>
    <source>
        <strain evidence="3">FL966</strain>
    </source>
</reference>
<comment type="caution">
    <text evidence="3">The sequence shown here is derived from an EMBL/GenBank/DDBJ whole genome shotgun (WGS) entry which is preliminary data.</text>
</comment>
<evidence type="ECO:0000256" key="1">
    <source>
        <dbReference type="SAM" id="MobiDB-lite"/>
    </source>
</evidence>
<dbReference type="Pfam" id="PF17921">
    <property type="entry name" value="Integrase_H2C2"/>
    <property type="match status" value="1"/>
</dbReference>
<dbReference type="SUPFAM" id="SSF56672">
    <property type="entry name" value="DNA/RNA polymerases"/>
    <property type="match status" value="1"/>
</dbReference>
<gene>
    <name evidence="3" type="ORF">CPELLU_LOCUS12733</name>
</gene>
<proteinExistence type="predicted"/>
<dbReference type="Proteomes" id="UP000789759">
    <property type="component" value="Unassembled WGS sequence"/>
</dbReference>
<dbReference type="AlphaFoldDB" id="A0A9N9I330"/>
<dbReference type="InterPro" id="IPR050951">
    <property type="entry name" value="Retrovirus_Pol_polyprotein"/>
</dbReference>
<dbReference type="Gene3D" id="3.10.10.10">
    <property type="entry name" value="HIV Type 1 Reverse Transcriptase, subunit A, domain 1"/>
    <property type="match status" value="1"/>
</dbReference>
<dbReference type="PANTHER" id="PTHR37984">
    <property type="entry name" value="PROTEIN CBG26694"/>
    <property type="match status" value="1"/>
</dbReference>
<name>A0A9N9I330_9GLOM</name>
<dbReference type="InterPro" id="IPR043502">
    <property type="entry name" value="DNA/RNA_pol_sf"/>
</dbReference>
<protein>
    <submittedName>
        <fullName evidence="3">6987_t:CDS:1</fullName>
    </submittedName>
</protein>
<dbReference type="EMBL" id="CAJVQA010012648">
    <property type="protein sequence ID" value="CAG8718347.1"/>
    <property type="molecule type" value="Genomic_DNA"/>
</dbReference>
<organism evidence="3 4">
    <name type="scientific">Cetraspora pellucida</name>
    <dbReference type="NCBI Taxonomy" id="1433469"/>
    <lineage>
        <taxon>Eukaryota</taxon>
        <taxon>Fungi</taxon>
        <taxon>Fungi incertae sedis</taxon>
        <taxon>Mucoromycota</taxon>
        <taxon>Glomeromycotina</taxon>
        <taxon>Glomeromycetes</taxon>
        <taxon>Diversisporales</taxon>
        <taxon>Gigasporaceae</taxon>
        <taxon>Cetraspora</taxon>
    </lineage>
</organism>
<feature type="domain" description="Integrase zinc-binding" evidence="2">
    <location>
        <begin position="445"/>
        <end position="499"/>
    </location>
</feature>
<evidence type="ECO:0000313" key="4">
    <source>
        <dbReference type="Proteomes" id="UP000789759"/>
    </source>
</evidence>
<feature type="region of interest" description="Disordered" evidence="1">
    <location>
        <begin position="111"/>
        <end position="131"/>
    </location>
</feature>
<accession>A0A9N9I330</accession>
<dbReference type="InterPro" id="IPR041588">
    <property type="entry name" value="Integrase_H2C2"/>
</dbReference>
<evidence type="ECO:0000313" key="3">
    <source>
        <dbReference type="EMBL" id="CAG8718347.1"/>
    </source>
</evidence>
<sequence length="610" mass="70983">MHEADKVMYFTEGLKGVTKAEINYHAPENLDDTIKLAASYDSAIYGVIKNVNKWYSRKDSRTLVQNNWKYSKPNGSYSSQSKGQASTLMELDRVELGNSIKFRPIKEKNKESHVAKECQRKSFKGEGGDTREKSPYLDRFRSIQEFLNLNFVEKLQLEMDEKEVDTTTVELADGSLCKSRGNVTDVAIEFQEYKKRRKTIEVIPLQKYNMILRRCTFIIKASEQNDTKACQSILVTRNQFVKDTKKFLKDLVFQYKDLFSEELPDKLPLRRSVDHEIPLQVDSIPPYGPIYRLSILEMKELKKQIKEYLQKGIIRPSTSPYRALVLFSQAKLSCRQACWVETLQAYDFVIKYHLKKTNVVANALSRKPKVNSISEVHIDEELYERIKEEYKEDAHFQKILKALEDPSCDEAKRLGKQLTRYKLCKNGIITFEDKENPWLCLTKKSKTRMLLLKEQHDISRHFGFKKTYEGLRRYYYWKNMAKDTKKYICSCDSCQHNKGSMQAPAGLLQPLEIPAQPWEVILMDFVTHLPCTEHENNSIMVEPLTNLENCKDLVEEFEAQGEIVLNRGECKGLDDDEHEAHDCTMEDHIMARLSRSRIRNSSNGSCYAHE</sequence>
<dbReference type="OrthoDB" id="2445014at2759"/>
<evidence type="ECO:0000259" key="2">
    <source>
        <dbReference type="Pfam" id="PF17921"/>
    </source>
</evidence>
<dbReference type="Gene3D" id="1.10.340.70">
    <property type="match status" value="1"/>
</dbReference>